<organism evidence="1 2">
    <name type="scientific">Rhodobacter phage RcTitan</name>
    <dbReference type="NCBI Taxonomy" id="1662330"/>
    <lineage>
        <taxon>Viruses</taxon>
        <taxon>Duplodnaviria</taxon>
        <taxon>Heunggongvirae</taxon>
        <taxon>Uroviricota</taxon>
        <taxon>Caudoviricetes</taxon>
        <taxon>Titanvirus</taxon>
        <taxon>Titanvirus rctitan</taxon>
    </lineage>
</organism>
<accession>A0A0K1LLH1</accession>
<evidence type="ECO:0000313" key="2">
    <source>
        <dbReference type="Proteomes" id="UP000203710"/>
    </source>
</evidence>
<name>A0A0K1LLH1_9CAUD</name>
<gene>
    <name evidence="1" type="ORF">RCTITAN_57</name>
</gene>
<keyword evidence="2" id="KW-1185">Reference proteome</keyword>
<dbReference type="EMBL" id="KR935213">
    <property type="protein sequence ID" value="AKU43073.1"/>
    <property type="molecule type" value="Genomic_DNA"/>
</dbReference>
<dbReference type="GeneID" id="26796489"/>
<dbReference type="KEGG" id="vg:26796489"/>
<evidence type="ECO:0000313" key="1">
    <source>
        <dbReference type="EMBL" id="AKU43073.1"/>
    </source>
</evidence>
<sequence length="84" mass="9237">MAFASSSERLALRASVEASGFVLDVVLQVRKNGRESEIACDDIEHALMLSNEWATTHCAEYVEIWRVRNDGELASTIGPTVGQK</sequence>
<reference evidence="1 2" key="1">
    <citation type="journal article" date="2016" name="Genome Announc.">
        <title>Complete Genome Sequences of Five Bacteriophages That Infect Rhodobacter capsulatus.</title>
        <authorList>
            <person name="Bollivar D.W."/>
            <person name="Bernardoni B."/>
            <person name="Bockman M.R."/>
            <person name="Miller B.M."/>
            <person name="Russell D.A."/>
            <person name="Delesalle V.A."/>
            <person name="Krukonis G.P."/>
            <person name="Hatfull G.F."/>
            <person name="Cross M.R."/>
            <person name="Szewczyk M.M."/>
            <person name="Eppurath A."/>
        </authorList>
    </citation>
    <scope>NUCLEOTIDE SEQUENCE [LARGE SCALE GENOMIC DNA]</scope>
</reference>
<proteinExistence type="predicted"/>
<protein>
    <submittedName>
        <fullName evidence="1">Uncharacterized protein</fullName>
    </submittedName>
</protein>
<dbReference type="Proteomes" id="UP000203710">
    <property type="component" value="Segment"/>
</dbReference>
<dbReference type="RefSeq" id="YP_009225722.1">
    <property type="nucleotide sequence ID" value="NC_029097.1"/>
</dbReference>